<name>A0ABY4CD43_9BACT</name>
<feature type="signal peptide" evidence="1">
    <location>
        <begin position="1"/>
        <end position="18"/>
    </location>
</feature>
<organism evidence="2 3">
    <name type="scientific">Bdellovibrio reynosensis</name>
    <dbReference type="NCBI Taxonomy" id="2835041"/>
    <lineage>
        <taxon>Bacteria</taxon>
        <taxon>Pseudomonadati</taxon>
        <taxon>Bdellovibrionota</taxon>
        <taxon>Bdellovibrionia</taxon>
        <taxon>Bdellovibrionales</taxon>
        <taxon>Pseudobdellovibrionaceae</taxon>
        <taxon>Bdellovibrio</taxon>
    </lineage>
</organism>
<gene>
    <name evidence="2" type="ORF">MNR06_05320</name>
</gene>
<evidence type="ECO:0000256" key="1">
    <source>
        <dbReference type="SAM" id="SignalP"/>
    </source>
</evidence>
<dbReference type="Proteomes" id="UP000830116">
    <property type="component" value="Chromosome"/>
</dbReference>
<reference evidence="2" key="1">
    <citation type="submission" date="2022-03" db="EMBL/GenBank/DDBJ databases">
        <title>Genome Identification and Characterization of new species Bdellovibrio reynosense LBG001 sp. nov. from a Mexico soil sample.</title>
        <authorList>
            <person name="Camilli A."/>
            <person name="Ajao Y."/>
            <person name="Guo X."/>
        </authorList>
    </citation>
    <scope>NUCLEOTIDE SEQUENCE</scope>
    <source>
        <strain evidence="2">LBG001</strain>
    </source>
</reference>
<accession>A0ABY4CD43</accession>
<protein>
    <submittedName>
        <fullName evidence="2">Uncharacterized protein</fullName>
    </submittedName>
</protein>
<dbReference type="RefSeq" id="WP_243539652.1">
    <property type="nucleotide sequence ID" value="NZ_CP093442.1"/>
</dbReference>
<feature type="chain" id="PRO_5047114961" evidence="1">
    <location>
        <begin position="19"/>
        <end position="120"/>
    </location>
</feature>
<evidence type="ECO:0000313" key="2">
    <source>
        <dbReference type="EMBL" id="UOF02369.1"/>
    </source>
</evidence>
<dbReference type="EMBL" id="CP093442">
    <property type="protein sequence ID" value="UOF02369.1"/>
    <property type="molecule type" value="Genomic_DNA"/>
</dbReference>
<evidence type="ECO:0000313" key="3">
    <source>
        <dbReference type="Proteomes" id="UP000830116"/>
    </source>
</evidence>
<keyword evidence="3" id="KW-1185">Reference proteome</keyword>
<proteinExistence type="predicted"/>
<sequence>MKTVLVASILSIGVSASAANVFVHPNVYLASGPATANYFSNLGVLQTEFSKVSSAELGKLTFNGASVKDDGSVVYTFHRFESESAKEVCWSSLTFTRSGSEQAPVVSDVQAELSCTSNQD</sequence>
<keyword evidence="1" id="KW-0732">Signal</keyword>